<dbReference type="SUPFAM" id="SSF161098">
    <property type="entry name" value="MetI-like"/>
    <property type="match status" value="1"/>
</dbReference>
<dbReference type="GO" id="GO:0022857">
    <property type="term" value="F:transmembrane transporter activity"/>
    <property type="evidence" value="ECO:0007669"/>
    <property type="project" value="InterPro"/>
</dbReference>
<dbReference type="FunFam" id="1.10.3720.10:FF:000033">
    <property type="entry name" value="Polar amino acid ABC transporter permease"/>
    <property type="match status" value="1"/>
</dbReference>
<feature type="transmembrane region" description="Helical" evidence="9">
    <location>
        <begin position="290"/>
        <end position="312"/>
    </location>
</feature>
<evidence type="ECO:0000256" key="2">
    <source>
        <dbReference type="ARBA" id="ARBA00010072"/>
    </source>
</evidence>
<feature type="transmembrane region" description="Helical" evidence="9">
    <location>
        <begin position="160"/>
        <end position="181"/>
    </location>
</feature>
<evidence type="ECO:0000256" key="4">
    <source>
        <dbReference type="ARBA" id="ARBA00022475"/>
    </source>
</evidence>
<evidence type="ECO:0000259" key="10">
    <source>
        <dbReference type="PROSITE" id="PS50928"/>
    </source>
</evidence>
<dbReference type="InterPro" id="IPR043429">
    <property type="entry name" value="ArtM/GltK/GlnP/TcyL/YhdX-like"/>
</dbReference>
<comment type="similarity">
    <text evidence="2">Belongs to the binding-protein-dependent transport system permease family. HisMQ subfamily.</text>
</comment>
<evidence type="ECO:0000256" key="1">
    <source>
        <dbReference type="ARBA" id="ARBA00004651"/>
    </source>
</evidence>
<organism evidence="11 12">
    <name type="scientific">SAR324 cluster bacterium</name>
    <dbReference type="NCBI Taxonomy" id="2024889"/>
    <lineage>
        <taxon>Bacteria</taxon>
        <taxon>Deltaproteobacteria</taxon>
        <taxon>SAR324 cluster</taxon>
    </lineage>
</organism>
<dbReference type="Proteomes" id="UP000218113">
    <property type="component" value="Unassembled WGS sequence"/>
</dbReference>
<dbReference type="PANTHER" id="PTHR30614:SF20">
    <property type="entry name" value="GLUTAMINE TRANSPORT SYSTEM PERMEASE PROTEIN GLNP"/>
    <property type="match status" value="1"/>
</dbReference>
<dbReference type="GO" id="GO:0006865">
    <property type="term" value="P:amino acid transport"/>
    <property type="evidence" value="ECO:0007669"/>
    <property type="project" value="UniProtKB-KW"/>
</dbReference>
<keyword evidence="6" id="KW-0029">Amino-acid transport</keyword>
<evidence type="ECO:0000256" key="3">
    <source>
        <dbReference type="ARBA" id="ARBA00022448"/>
    </source>
</evidence>
<feature type="transmembrane region" description="Helical" evidence="9">
    <location>
        <begin position="9"/>
        <end position="27"/>
    </location>
</feature>
<keyword evidence="3 9" id="KW-0813">Transport</keyword>
<gene>
    <name evidence="11" type="ORF">COB67_03580</name>
</gene>
<feature type="transmembrane region" description="Helical" evidence="9">
    <location>
        <begin position="128"/>
        <end position="148"/>
    </location>
</feature>
<keyword evidence="4" id="KW-1003">Cell membrane</keyword>
<reference evidence="12" key="1">
    <citation type="submission" date="2017-08" db="EMBL/GenBank/DDBJ databases">
        <title>A dynamic microbial community with high functional redundancy inhabits the cold, oxic subseafloor aquifer.</title>
        <authorList>
            <person name="Tully B.J."/>
            <person name="Wheat C.G."/>
            <person name="Glazer B.T."/>
            <person name="Huber J.A."/>
        </authorList>
    </citation>
    <scope>NUCLEOTIDE SEQUENCE [LARGE SCALE GENOMIC DNA]</scope>
</reference>
<dbReference type="GO" id="GO:0043190">
    <property type="term" value="C:ATP-binding cassette (ABC) transporter complex"/>
    <property type="evidence" value="ECO:0007669"/>
    <property type="project" value="InterPro"/>
</dbReference>
<proteinExistence type="inferred from homology"/>
<feature type="transmembrane region" description="Helical" evidence="9">
    <location>
        <begin position="187"/>
        <end position="206"/>
    </location>
</feature>
<accession>A0A2A4T843</accession>
<dbReference type="Pfam" id="PF00528">
    <property type="entry name" value="BPD_transp_1"/>
    <property type="match status" value="1"/>
</dbReference>
<name>A0A2A4T843_9DELT</name>
<dbReference type="InterPro" id="IPR010065">
    <property type="entry name" value="AA_ABC_transptr_permease_3TM"/>
</dbReference>
<dbReference type="AlphaFoldDB" id="A0A2A4T843"/>
<evidence type="ECO:0000313" key="11">
    <source>
        <dbReference type="EMBL" id="PCI29698.1"/>
    </source>
</evidence>
<evidence type="ECO:0000256" key="9">
    <source>
        <dbReference type="RuleBase" id="RU363032"/>
    </source>
</evidence>
<evidence type="ECO:0000256" key="8">
    <source>
        <dbReference type="ARBA" id="ARBA00023136"/>
    </source>
</evidence>
<dbReference type="CDD" id="cd06261">
    <property type="entry name" value="TM_PBP2"/>
    <property type="match status" value="1"/>
</dbReference>
<feature type="domain" description="ABC transmembrane type-1" evidence="10">
    <location>
        <begin position="122"/>
        <end position="309"/>
    </location>
</feature>
<dbReference type="Gene3D" id="1.10.3720.10">
    <property type="entry name" value="MetI-like"/>
    <property type="match status" value="1"/>
</dbReference>
<keyword evidence="7 9" id="KW-1133">Transmembrane helix</keyword>
<sequence>MLKDVKKNLIWYIALVAVILATAFGAMKMTERINYEWYWGRVPQYFVFSGDEDQFADGNGEAVIEEIDMDQSKVILEYDNGEKDTLILLQDSLMIEDGDSFSEGDKIGAIHVVRTGILIEGLITTLELSLYSGIIALIIGLFIGLARVSKNPLFRGLASIYVEVIRGTPLLVQIFIFYFFVGTVLDFSRFTAGTLALAIFAGAYVGEIIRAGIQAVDKGQMEAARSLGMNYMEAMIHIIMPQALKRVLPPLAGQFISLIKDSSLVSVIAITDLTKAGREVITSTFATFEIWFTIAGMYLVLTFTLSMIIRYIERRFSVSD</sequence>
<evidence type="ECO:0000313" key="12">
    <source>
        <dbReference type="Proteomes" id="UP000218113"/>
    </source>
</evidence>
<dbReference type="InterPro" id="IPR000515">
    <property type="entry name" value="MetI-like"/>
</dbReference>
<dbReference type="NCBIfam" id="TIGR01726">
    <property type="entry name" value="HEQRo_perm_3TM"/>
    <property type="match status" value="1"/>
</dbReference>
<protein>
    <submittedName>
        <fullName evidence="11">ABC transporter permease</fullName>
    </submittedName>
</protein>
<dbReference type="InterPro" id="IPR035906">
    <property type="entry name" value="MetI-like_sf"/>
</dbReference>
<dbReference type="EMBL" id="NVSR01000011">
    <property type="protein sequence ID" value="PCI29698.1"/>
    <property type="molecule type" value="Genomic_DNA"/>
</dbReference>
<evidence type="ECO:0000256" key="6">
    <source>
        <dbReference type="ARBA" id="ARBA00022970"/>
    </source>
</evidence>
<evidence type="ECO:0000256" key="5">
    <source>
        <dbReference type="ARBA" id="ARBA00022692"/>
    </source>
</evidence>
<evidence type="ECO:0000256" key="7">
    <source>
        <dbReference type="ARBA" id="ARBA00022989"/>
    </source>
</evidence>
<comment type="subcellular location">
    <subcellularLocation>
        <location evidence="1 9">Cell membrane</location>
        <topology evidence="1 9">Multi-pass membrane protein</topology>
    </subcellularLocation>
</comment>
<dbReference type="PROSITE" id="PS50928">
    <property type="entry name" value="ABC_TM1"/>
    <property type="match status" value="1"/>
</dbReference>
<keyword evidence="8 9" id="KW-0472">Membrane</keyword>
<keyword evidence="5 9" id="KW-0812">Transmembrane</keyword>
<comment type="caution">
    <text evidence="11">The sequence shown here is derived from an EMBL/GenBank/DDBJ whole genome shotgun (WGS) entry which is preliminary data.</text>
</comment>
<dbReference type="PANTHER" id="PTHR30614">
    <property type="entry name" value="MEMBRANE COMPONENT OF AMINO ACID ABC TRANSPORTER"/>
    <property type="match status" value="1"/>
</dbReference>